<gene>
    <name evidence="4" type="ORF">ACFR9U_10120</name>
</gene>
<evidence type="ECO:0000256" key="1">
    <source>
        <dbReference type="ARBA" id="ARBA00022679"/>
    </source>
</evidence>
<dbReference type="PROSITE" id="PS51186">
    <property type="entry name" value="GNAT"/>
    <property type="match status" value="1"/>
</dbReference>
<dbReference type="EC" id="2.3.1.-" evidence="4"/>
<proteinExistence type="predicted"/>
<feature type="domain" description="N-acetyltransferase" evidence="3">
    <location>
        <begin position="46"/>
        <end position="192"/>
    </location>
</feature>
<organism evidence="4 5">
    <name type="scientific">Halorientalis brevis</name>
    <dbReference type="NCBI Taxonomy" id="1126241"/>
    <lineage>
        <taxon>Archaea</taxon>
        <taxon>Methanobacteriati</taxon>
        <taxon>Methanobacteriota</taxon>
        <taxon>Stenosarchaea group</taxon>
        <taxon>Halobacteria</taxon>
        <taxon>Halobacteriales</taxon>
        <taxon>Haloarculaceae</taxon>
        <taxon>Halorientalis</taxon>
    </lineage>
</organism>
<dbReference type="EMBL" id="JBHUDJ010000003">
    <property type="protein sequence ID" value="MFD1587341.1"/>
    <property type="molecule type" value="Genomic_DNA"/>
</dbReference>
<evidence type="ECO:0000259" key="3">
    <source>
        <dbReference type="PROSITE" id="PS51186"/>
    </source>
</evidence>
<dbReference type="RefSeq" id="WP_247373860.1">
    <property type="nucleotide sequence ID" value="NZ_JALLGV010000001.1"/>
</dbReference>
<evidence type="ECO:0000313" key="4">
    <source>
        <dbReference type="EMBL" id="MFD1587341.1"/>
    </source>
</evidence>
<dbReference type="SUPFAM" id="SSF55729">
    <property type="entry name" value="Acyl-CoA N-acyltransferases (Nat)"/>
    <property type="match status" value="1"/>
</dbReference>
<dbReference type="InterPro" id="IPR000182">
    <property type="entry name" value="GNAT_dom"/>
</dbReference>
<reference evidence="4 5" key="1">
    <citation type="journal article" date="2019" name="Int. J. Syst. Evol. Microbiol.">
        <title>The Global Catalogue of Microorganisms (GCM) 10K type strain sequencing project: providing services to taxonomists for standard genome sequencing and annotation.</title>
        <authorList>
            <consortium name="The Broad Institute Genomics Platform"/>
            <consortium name="The Broad Institute Genome Sequencing Center for Infectious Disease"/>
            <person name="Wu L."/>
            <person name="Ma J."/>
        </authorList>
    </citation>
    <scope>NUCLEOTIDE SEQUENCE [LARGE SCALE GENOMIC DNA]</scope>
    <source>
        <strain evidence="4 5">CGMCC 1.12125</strain>
    </source>
</reference>
<accession>A0ABD6CCC6</accession>
<dbReference type="CDD" id="cd04301">
    <property type="entry name" value="NAT_SF"/>
    <property type="match status" value="1"/>
</dbReference>
<dbReference type="PANTHER" id="PTHR43877">
    <property type="entry name" value="AMINOALKYLPHOSPHONATE N-ACETYLTRANSFERASE-RELATED-RELATED"/>
    <property type="match status" value="1"/>
</dbReference>
<dbReference type="InterPro" id="IPR050832">
    <property type="entry name" value="Bact_Acetyltransf"/>
</dbReference>
<name>A0ABD6CCC6_9EURY</name>
<dbReference type="PANTHER" id="PTHR43877:SF1">
    <property type="entry name" value="ACETYLTRANSFERASE"/>
    <property type="match status" value="1"/>
</dbReference>
<dbReference type="AlphaFoldDB" id="A0ABD6CCC6"/>
<dbReference type="Proteomes" id="UP001597119">
    <property type="component" value="Unassembled WGS sequence"/>
</dbReference>
<dbReference type="GO" id="GO:0016746">
    <property type="term" value="F:acyltransferase activity"/>
    <property type="evidence" value="ECO:0007669"/>
    <property type="project" value="UniProtKB-KW"/>
</dbReference>
<keyword evidence="2 4" id="KW-0012">Acyltransferase</keyword>
<keyword evidence="5" id="KW-1185">Reference proteome</keyword>
<evidence type="ECO:0000256" key="2">
    <source>
        <dbReference type="ARBA" id="ARBA00023315"/>
    </source>
</evidence>
<keyword evidence="1 4" id="KW-0808">Transferase</keyword>
<protein>
    <submittedName>
        <fullName evidence="4">GNAT family N-acetyltransferase</fullName>
        <ecNumber evidence="4">2.3.1.-</ecNumber>
    </submittedName>
</protein>
<dbReference type="Pfam" id="PF00583">
    <property type="entry name" value="Acetyltransf_1"/>
    <property type="match status" value="1"/>
</dbReference>
<comment type="caution">
    <text evidence="4">The sequence shown here is derived from an EMBL/GenBank/DDBJ whole genome shotgun (WGS) entry which is preliminary data.</text>
</comment>
<sequence length="199" mass="22338">MTGTTLGRRFWWLTRNRHGKRVYEFLAERGIRVSKLERYVRSTGGVETAAVTGPEDVEFTCQQASDVDATAVDAFEEPAATDRILIATDDETVVGYLFLSHDRSVWVDPLETELDVDGAYIWRVFVDPAHRKRGIATALVERAVQEAARLGAGQAIALVAVDNYPSKQVFQANGFRADRVIGYYRLFGLTRRTVREGPR</sequence>
<dbReference type="InterPro" id="IPR016181">
    <property type="entry name" value="Acyl_CoA_acyltransferase"/>
</dbReference>
<evidence type="ECO:0000313" key="5">
    <source>
        <dbReference type="Proteomes" id="UP001597119"/>
    </source>
</evidence>
<dbReference type="Gene3D" id="3.40.630.30">
    <property type="match status" value="1"/>
</dbReference>